<feature type="transmembrane region" description="Helical" evidence="7">
    <location>
        <begin position="288"/>
        <end position="306"/>
    </location>
</feature>
<dbReference type="SUPFAM" id="SSF158472">
    <property type="entry name" value="HAMP domain-like"/>
    <property type="match status" value="1"/>
</dbReference>
<comment type="caution">
    <text evidence="9">The sequence shown here is derived from an EMBL/GenBank/DDBJ whole genome shotgun (WGS) entry which is preliminary data.</text>
</comment>
<keyword evidence="4 9" id="KW-0808">Transferase</keyword>
<sequence>MMHSNASIFTSIRTKFILVFLAVLTPLVFFLYYNNYYARNLIKTQVTHGYETTLNNYVKQADEAMEATEKYLINVQQQELDVNAMDLNFTDNTEYTMTKVRVNNKFTMNLSYMKGIDSFMLYSVKNNEAVLSTNAYDYEQKLEAATKLMNDRSLVQPVPQRGLLETAFIQLGGKTYMIRLYNASSTLILGAWINLDGLLDTLNIKNSAILTKTGGVLANRGLSTEQTQWIQDFLRKQGDHSTNLERLVKLQEQEHLLFVKTSASQELRYVIMIPSSEILMNLSFFQKVILVVPAAILLIILFYVAFMQHHLIRPIQTIINGMRRLSQGNMDIQLNQRASAEFNYMTTTFNHMVSEIKSLKLFIYEEKLRVQQAELKQLQMQINPHFYANSLNIINGMAQLGDYSSVQNMTRLLAAYFRYVTQSSKELIPLREEIEHIQNYLHIQKYRYPSNLIFDVQIPEEWKGILLPPLTIQPFVENAIIHGFTKKMNPFIISLYGITTLGPDGACELVIEDNGVGVSAEKLEQLQQSAQLPQTDNSHLGIWNVQRRLKLYYGEEEVNISFANREEGGLRIVLQLPVSLKQLA</sequence>
<evidence type="ECO:0000256" key="3">
    <source>
        <dbReference type="ARBA" id="ARBA00022553"/>
    </source>
</evidence>
<evidence type="ECO:0000256" key="2">
    <source>
        <dbReference type="ARBA" id="ARBA00022475"/>
    </source>
</evidence>
<dbReference type="EMBL" id="JBHUME010000005">
    <property type="protein sequence ID" value="MFD2612073.1"/>
    <property type="molecule type" value="Genomic_DNA"/>
</dbReference>
<accession>A0ABW5PBW2</accession>
<feature type="domain" description="HAMP" evidence="8">
    <location>
        <begin position="309"/>
        <end position="361"/>
    </location>
</feature>
<reference evidence="10" key="1">
    <citation type="journal article" date="2019" name="Int. J. Syst. Evol. Microbiol.">
        <title>The Global Catalogue of Microorganisms (GCM) 10K type strain sequencing project: providing services to taxonomists for standard genome sequencing and annotation.</title>
        <authorList>
            <consortium name="The Broad Institute Genomics Platform"/>
            <consortium name="The Broad Institute Genome Sequencing Center for Infectious Disease"/>
            <person name="Wu L."/>
            <person name="Ma J."/>
        </authorList>
    </citation>
    <scope>NUCLEOTIDE SEQUENCE [LARGE SCALE GENOMIC DNA]</scope>
    <source>
        <strain evidence="10">KCTC 3950</strain>
    </source>
</reference>
<dbReference type="Gene3D" id="3.30.565.10">
    <property type="entry name" value="Histidine kinase-like ATPase, C-terminal domain"/>
    <property type="match status" value="1"/>
</dbReference>
<feature type="transmembrane region" description="Helical" evidence="7">
    <location>
        <begin position="12"/>
        <end position="33"/>
    </location>
</feature>
<dbReference type="RefSeq" id="WP_377601283.1">
    <property type="nucleotide sequence ID" value="NZ_JBHUME010000005.1"/>
</dbReference>
<dbReference type="Gene3D" id="6.10.340.10">
    <property type="match status" value="1"/>
</dbReference>
<dbReference type="EC" id="2.7.13.3" evidence="9"/>
<dbReference type="PANTHER" id="PTHR34220:SF7">
    <property type="entry name" value="SENSOR HISTIDINE KINASE YPDA"/>
    <property type="match status" value="1"/>
</dbReference>
<dbReference type="InterPro" id="IPR003594">
    <property type="entry name" value="HATPase_dom"/>
</dbReference>
<keyword evidence="3" id="KW-0597">Phosphoprotein</keyword>
<protein>
    <submittedName>
        <fullName evidence="9">Sensor histidine kinase</fullName>
        <ecNumber evidence="9">2.7.13.3</ecNumber>
    </submittedName>
</protein>
<keyword evidence="6 7" id="KW-0472">Membrane</keyword>
<organism evidence="9 10">
    <name type="scientific">Paenibacillus gansuensis</name>
    <dbReference type="NCBI Taxonomy" id="306542"/>
    <lineage>
        <taxon>Bacteria</taxon>
        <taxon>Bacillati</taxon>
        <taxon>Bacillota</taxon>
        <taxon>Bacilli</taxon>
        <taxon>Bacillales</taxon>
        <taxon>Paenibacillaceae</taxon>
        <taxon>Paenibacillus</taxon>
    </lineage>
</organism>
<evidence type="ECO:0000313" key="10">
    <source>
        <dbReference type="Proteomes" id="UP001597541"/>
    </source>
</evidence>
<evidence type="ECO:0000256" key="1">
    <source>
        <dbReference type="ARBA" id="ARBA00004651"/>
    </source>
</evidence>
<evidence type="ECO:0000256" key="5">
    <source>
        <dbReference type="ARBA" id="ARBA00022777"/>
    </source>
</evidence>
<dbReference type="InterPro" id="IPR050640">
    <property type="entry name" value="Bact_2-comp_sensor_kinase"/>
</dbReference>
<keyword evidence="7" id="KW-0812">Transmembrane</keyword>
<dbReference type="InterPro" id="IPR010559">
    <property type="entry name" value="Sig_transdc_His_kin_internal"/>
</dbReference>
<evidence type="ECO:0000313" key="9">
    <source>
        <dbReference type="EMBL" id="MFD2612073.1"/>
    </source>
</evidence>
<proteinExistence type="predicted"/>
<keyword evidence="7" id="KW-1133">Transmembrane helix</keyword>
<dbReference type="Pfam" id="PF02518">
    <property type="entry name" value="HATPase_c"/>
    <property type="match status" value="1"/>
</dbReference>
<comment type="subcellular location">
    <subcellularLocation>
        <location evidence="1">Cell membrane</location>
        <topology evidence="1">Multi-pass membrane protein</topology>
    </subcellularLocation>
</comment>
<dbReference type="PROSITE" id="PS50885">
    <property type="entry name" value="HAMP"/>
    <property type="match status" value="1"/>
</dbReference>
<evidence type="ECO:0000259" key="8">
    <source>
        <dbReference type="PROSITE" id="PS50885"/>
    </source>
</evidence>
<dbReference type="SMART" id="SM00304">
    <property type="entry name" value="HAMP"/>
    <property type="match status" value="1"/>
</dbReference>
<evidence type="ECO:0000256" key="6">
    <source>
        <dbReference type="ARBA" id="ARBA00023136"/>
    </source>
</evidence>
<dbReference type="Proteomes" id="UP001597541">
    <property type="component" value="Unassembled WGS sequence"/>
</dbReference>
<dbReference type="InterPro" id="IPR003660">
    <property type="entry name" value="HAMP_dom"/>
</dbReference>
<keyword evidence="10" id="KW-1185">Reference proteome</keyword>
<evidence type="ECO:0000256" key="7">
    <source>
        <dbReference type="SAM" id="Phobius"/>
    </source>
</evidence>
<gene>
    <name evidence="9" type="ORF">ACFSUF_06485</name>
</gene>
<dbReference type="GO" id="GO:0004673">
    <property type="term" value="F:protein histidine kinase activity"/>
    <property type="evidence" value="ECO:0007669"/>
    <property type="project" value="UniProtKB-EC"/>
</dbReference>
<evidence type="ECO:0000256" key="4">
    <source>
        <dbReference type="ARBA" id="ARBA00022679"/>
    </source>
</evidence>
<dbReference type="InterPro" id="IPR036890">
    <property type="entry name" value="HATPase_C_sf"/>
</dbReference>
<keyword evidence="2" id="KW-1003">Cell membrane</keyword>
<dbReference type="SUPFAM" id="SSF55874">
    <property type="entry name" value="ATPase domain of HSP90 chaperone/DNA topoisomerase II/histidine kinase"/>
    <property type="match status" value="1"/>
</dbReference>
<name>A0ABW5PBW2_9BACL</name>
<dbReference type="Pfam" id="PF06580">
    <property type="entry name" value="His_kinase"/>
    <property type="match status" value="1"/>
</dbReference>
<dbReference type="PANTHER" id="PTHR34220">
    <property type="entry name" value="SENSOR HISTIDINE KINASE YPDA"/>
    <property type="match status" value="1"/>
</dbReference>
<dbReference type="CDD" id="cd06225">
    <property type="entry name" value="HAMP"/>
    <property type="match status" value="1"/>
</dbReference>
<keyword evidence="5 9" id="KW-0418">Kinase</keyword>